<evidence type="ECO:0000259" key="3">
    <source>
        <dbReference type="Pfam" id="PF15443"/>
    </source>
</evidence>
<keyword evidence="2" id="KW-0812">Transmembrane</keyword>
<feature type="region of interest" description="Disordered" evidence="1">
    <location>
        <begin position="1"/>
        <end position="57"/>
    </location>
</feature>
<dbReference type="GeneID" id="101835970"/>
<feature type="transmembrane region" description="Helical" evidence="2">
    <location>
        <begin position="314"/>
        <end position="335"/>
    </location>
</feature>
<keyword evidence="4" id="KW-1185">Reference proteome</keyword>
<feature type="region of interest" description="Disordered" evidence="1">
    <location>
        <begin position="76"/>
        <end position="175"/>
    </location>
</feature>
<dbReference type="RefSeq" id="XP_040609078.1">
    <property type="nucleotide sequence ID" value="XM_040753144.1"/>
</dbReference>
<feature type="domain" description="C2orf72-like C-terminal" evidence="3">
    <location>
        <begin position="226"/>
        <end position="288"/>
    </location>
</feature>
<dbReference type="InterPro" id="IPR027868">
    <property type="entry name" value="C2orf72-like_C"/>
</dbReference>
<sequence length="338" mass="36932">MLQEKAVFHLANGGPSPLGQGSRTDMQQGPGEQPSRVPKKKVEAGPETVSQTISGRGRVLLIREYLKQEESYTTLQNVLGQPRKDPNAEPTYSQATDSQSSSSSARRELKRTSDCLPDSPEAPAAKSKRCKEKSEKPENPEEPENPEKHKPEKKQLKDLKEKDLPDHKGPRTLHGACSSTQITELTSEPGKQLLLVLCHASALGTQLPRLQLLLQQVRVQDRRPPAALVGILVQPRPDEEAESRRRLEDLLCSIFASENPGVEVHTAVFCPSRPQGVLDVQRAASQAHMVPLMDRQTQTDENLQGNTVLPVTHVLQALGTVAVALGALGAAYFIAESL</sequence>
<organism evidence="4 5">
    <name type="scientific">Mesocricetus auratus</name>
    <name type="common">Golden hamster</name>
    <dbReference type="NCBI Taxonomy" id="10036"/>
    <lineage>
        <taxon>Eukaryota</taxon>
        <taxon>Metazoa</taxon>
        <taxon>Chordata</taxon>
        <taxon>Craniata</taxon>
        <taxon>Vertebrata</taxon>
        <taxon>Euteleostomi</taxon>
        <taxon>Mammalia</taxon>
        <taxon>Eutheria</taxon>
        <taxon>Euarchontoglires</taxon>
        <taxon>Glires</taxon>
        <taxon>Rodentia</taxon>
        <taxon>Myomorpha</taxon>
        <taxon>Muroidea</taxon>
        <taxon>Cricetidae</taxon>
        <taxon>Cricetinae</taxon>
        <taxon>Mesocricetus</taxon>
    </lineage>
</organism>
<keyword evidence="2" id="KW-1133">Transmembrane helix</keyword>
<proteinExistence type="predicted"/>
<feature type="compositionally biased region" description="Basic and acidic residues" evidence="1">
    <location>
        <begin position="132"/>
        <end position="169"/>
    </location>
</feature>
<evidence type="ECO:0000313" key="5">
    <source>
        <dbReference type="RefSeq" id="XP_040609078.1"/>
    </source>
</evidence>
<accession>A0ABM2Y2H8</accession>
<evidence type="ECO:0000256" key="2">
    <source>
        <dbReference type="SAM" id="Phobius"/>
    </source>
</evidence>
<feature type="compositionally biased region" description="Low complexity" evidence="1">
    <location>
        <begin position="93"/>
        <end position="104"/>
    </location>
</feature>
<name>A0ABM2Y2H8_MESAU</name>
<keyword evidence="2" id="KW-0472">Membrane</keyword>
<dbReference type="Pfam" id="PF15443">
    <property type="entry name" value="DUF4630"/>
    <property type="match status" value="1"/>
</dbReference>
<protein>
    <submittedName>
        <fullName evidence="5">Spermatogenesis-associated protein 3 isoform X1</fullName>
    </submittedName>
</protein>
<reference evidence="5" key="1">
    <citation type="submission" date="2025-08" db="UniProtKB">
        <authorList>
            <consortium name="RefSeq"/>
        </authorList>
    </citation>
    <scope>IDENTIFICATION</scope>
    <source>
        <tissue evidence="5">Liver</tissue>
    </source>
</reference>
<evidence type="ECO:0000313" key="4">
    <source>
        <dbReference type="Proteomes" id="UP000886700"/>
    </source>
</evidence>
<dbReference type="PANTHER" id="PTHR35675">
    <property type="entry name" value="HYPOTHETICAL PROTEIN LOC100362216"/>
    <property type="match status" value="1"/>
</dbReference>
<dbReference type="PANTHER" id="PTHR35675:SF1">
    <property type="entry name" value="RIKEN CDNA 2810459M11 GENE"/>
    <property type="match status" value="1"/>
</dbReference>
<gene>
    <name evidence="5" type="primary">Spata3</name>
</gene>
<dbReference type="Proteomes" id="UP000886700">
    <property type="component" value="Unplaced"/>
</dbReference>
<evidence type="ECO:0000256" key="1">
    <source>
        <dbReference type="SAM" id="MobiDB-lite"/>
    </source>
</evidence>